<dbReference type="PANTHER" id="PTHR43022:SF1">
    <property type="entry name" value="PROTEIN SMF"/>
    <property type="match status" value="1"/>
</dbReference>
<evidence type="ECO:0000259" key="3">
    <source>
        <dbReference type="Pfam" id="PF17782"/>
    </source>
</evidence>
<protein>
    <submittedName>
        <fullName evidence="4">Rossmann fold nucleotide-binding protein Smf possibly involved in DNA uptake</fullName>
    </submittedName>
</protein>
<dbReference type="AlphaFoldDB" id="A0A1W1C9H4"/>
<dbReference type="InterPro" id="IPR057666">
    <property type="entry name" value="DrpA_SLOG"/>
</dbReference>
<name>A0A1W1C9H4_9ZZZZ</name>
<dbReference type="GO" id="GO:0009294">
    <property type="term" value="P:DNA-mediated transformation"/>
    <property type="evidence" value="ECO:0007669"/>
    <property type="project" value="InterPro"/>
</dbReference>
<dbReference type="EMBL" id="FPHJ01000037">
    <property type="protein sequence ID" value="SFV62409.1"/>
    <property type="molecule type" value="Genomic_DNA"/>
</dbReference>
<dbReference type="InterPro" id="IPR041614">
    <property type="entry name" value="DprA_WH"/>
</dbReference>
<dbReference type="NCBIfam" id="TIGR00732">
    <property type="entry name" value="dprA"/>
    <property type="match status" value="1"/>
</dbReference>
<dbReference type="PANTHER" id="PTHR43022">
    <property type="entry name" value="PROTEIN SMF"/>
    <property type="match status" value="1"/>
</dbReference>
<proteinExistence type="inferred from homology"/>
<comment type="similarity">
    <text evidence="1">Belongs to the DprA/Smf family.</text>
</comment>
<organism evidence="4">
    <name type="scientific">hydrothermal vent metagenome</name>
    <dbReference type="NCBI Taxonomy" id="652676"/>
    <lineage>
        <taxon>unclassified sequences</taxon>
        <taxon>metagenomes</taxon>
        <taxon>ecological metagenomes</taxon>
    </lineage>
</organism>
<dbReference type="Pfam" id="PF02481">
    <property type="entry name" value="DNA_processg_A"/>
    <property type="match status" value="1"/>
</dbReference>
<dbReference type="Gene3D" id="3.40.50.450">
    <property type="match status" value="1"/>
</dbReference>
<dbReference type="InterPro" id="IPR036388">
    <property type="entry name" value="WH-like_DNA-bd_sf"/>
</dbReference>
<dbReference type="Gene3D" id="1.10.10.10">
    <property type="entry name" value="Winged helix-like DNA-binding domain superfamily/Winged helix DNA-binding domain"/>
    <property type="match status" value="1"/>
</dbReference>
<sequence length="364" mass="40116">MISDLEYWLLLLKTPSVGTLSFLKALSHFGEPKTIFNADILSLKASKIFKKSALDWIQSPDIKSIKKDIEWQQQNNNHIITLIDDAYPDLLKEIPDPPPLLFVIGDIKLLKNPQIAIVGSRNPTQGGSENSYDFAKKLSNYNLTITSGMATGIDANAHLGALESGHKTIAVCGTGLDRIYPAKHKNLAHQISKQGLLISEFSIGTPAIAQNFPRRNRIISGLSFGTLVVEATLKSGSLITARLAAEQGREVFAIPSSINNPKAQGSHHLIKQGAKLVDCVDDIIEELPMLTLTSNNEKTDNLQNNIENEYISDSDILKYLSYEIKTVDELVEISNLTVENINQQLLLLELENKIELINGGVIKK</sequence>
<evidence type="ECO:0000259" key="2">
    <source>
        <dbReference type="Pfam" id="PF02481"/>
    </source>
</evidence>
<gene>
    <name evidence="4" type="ORF">MNB_SUP05-5-714</name>
</gene>
<accession>A0A1W1C9H4</accession>
<evidence type="ECO:0000313" key="4">
    <source>
        <dbReference type="EMBL" id="SFV62409.1"/>
    </source>
</evidence>
<feature type="domain" description="DprA winged helix" evidence="3">
    <location>
        <begin position="315"/>
        <end position="359"/>
    </location>
</feature>
<dbReference type="InterPro" id="IPR003488">
    <property type="entry name" value="DprA"/>
</dbReference>
<dbReference type="Pfam" id="PF17782">
    <property type="entry name" value="WHD_DprA"/>
    <property type="match status" value="1"/>
</dbReference>
<evidence type="ECO:0000256" key="1">
    <source>
        <dbReference type="ARBA" id="ARBA00006525"/>
    </source>
</evidence>
<feature type="domain" description="Smf/DprA SLOG" evidence="2">
    <location>
        <begin position="79"/>
        <end position="287"/>
    </location>
</feature>
<dbReference type="SUPFAM" id="SSF102405">
    <property type="entry name" value="MCP/YpsA-like"/>
    <property type="match status" value="1"/>
</dbReference>
<reference evidence="4" key="1">
    <citation type="submission" date="2016-10" db="EMBL/GenBank/DDBJ databases">
        <authorList>
            <person name="de Groot N.N."/>
        </authorList>
    </citation>
    <scope>NUCLEOTIDE SEQUENCE</scope>
</reference>